<feature type="transmembrane region" description="Helical" evidence="7">
    <location>
        <begin position="116"/>
        <end position="137"/>
    </location>
</feature>
<dbReference type="InterPro" id="IPR005829">
    <property type="entry name" value="Sugar_transporter_CS"/>
</dbReference>
<comment type="subcellular location">
    <subcellularLocation>
        <location evidence="1">Membrane</location>
        <topology evidence="1">Multi-pass membrane protein</topology>
    </subcellularLocation>
</comment>
<feature type="transmembrane region" description="Helical" evidence="7">
    <location>
        <begin position="152"/>
        <end position="172"/>
    </location>
</feature>
<dbReference type="Pfam" id="PF07690">
    <property type="entry name" value="MFS_1"/>
    <property type="match status" value="1"/>
</dbReference>
<feature type="domain" description="Major facilitator superfamily (MFS) profile" evidence="8">
    <location>
        <begin position="118"/>
        <end position="552"/>
    </location>
</feature>
<feature type="transmembrane region" description="Helical" evidence="7">
    <location>
        <begin position="437"/>
        <end position="455"/>
    </location>
</feature>
<feature type="transmembrane region" description="Helical" evidence="7">
    <location>
        <begin position="387"/>
        <end position="406"/>
    </location>
</feature>
<dbReference type="Gene3D" id="1.20.1250.20">
    <property type="entry name" value="MFS general substrate transporter like domains"/>
    <property type="match status" value="1"/>
</dbReference>
<dbReference type="EMBL" id="KZ613530">
    <property type="protein sequence ID" value="PMD13589.1"/>
    <property type="molecule type" value="Genomic_DNA"/>
</dbReference>
<comment type="similarity">
    <text evidence="2">Belongs to the major facilitator superfamily.</text>
</comment>
<evidence type="ECO:0000256" key="3">
    <source>
        <dbReference type="ARBA" id="ARBA00022692"/>
    </source>
</evidence>
<feature type="compositionally biased region" description="Basic and acidic residues" evidence="6">
    <location>
        <begin position="1"/>
        <end position="12"/>
    </location>
</feature>
<gene>
    <name evidence="9" type="ORF">NA56DRAFT_585424</name>
</gene>
<feature type="transmembrane region" description="Helical" evidence="7">
    <location>
        <begin position="243"/>
        <end position="264"/>
    </location>
</feature>
<dbReference type="PROSITE" id="PS00216">
    <property type="entry name" value="SUGAR_TRANSPORT_1"/>
    <property type="match status" value="1"/>
</dbReference>
<keyword evidence="3 7" id="KW-0812">Transmembrane</keyword>
<evidence type="ECO:0000313" key="9">
    <source>
        <dbReference type="EMBL" id="PMD13589.1"/>
    </source>
</evidence>
<feature type="compositionally biased region" description="Polar residues" evidence="6">
    <location>
        <begin position="33"/>
        <end position="48"/>
    </location>
</feature>
<feature type="compositionally biased region" description="Acidic residues" evidence="6">
    <location>
        <begin position="71"/>
        <end position="82"/>
    </location>
</feature>
<dbReference type="InterPro" id="IPR036259">
    <property type="entry name" value="MFS_trans_sf"/>
</dbReference>
<feature type="transmembrane region" description="Helical" evidence="7">
    <location>
        <begin position="461"/>
        <end position="485"/>
    </location>
</feature>
<accession>A0A2J6PHY5</accession>
<dbReference type="PANTHER" id="PTHR23502">
    <property type="entry name" value="MAJOR FACILITATOR SUPERFAMILY"/>
    <property type="match status" value="1"/>
</dbReference>
<dbReference type="InterPro" id="IPR011701">
    <property type="entry name" value="MFS"/>
</dbReference>
<keyword evidence="10" id="KW-1185">Reference proteome</keyword>
<evidence type="ECO:0000256" key="5">
    <source>
        <dbReference type="ARBA" id="ARBA00023136"/>
    </source>
</evidence>
<evidence type="ECO:0000256" key="6">
    <source>
        <dbReference type="SAM" id="MobiDB-lite"/>
    </source>
</evidence>
<name>A0A2J6PHY5_9HELO</name>
<dbReference type="InterPro" id="IPR020846">
    <property type="entry name" value="MFS_dom"/>
</dbReference>
<reference evidence="9 10" key="1">
    <citation type="submission" date="2016-05" db="EMBL/GenBank/DDBJ databases">
        <title>A degradative enzymes factory behind the ericoid mycorrhizal symbiosis.</title>
        <authorList>
            <consortium name="DOE Joint Genome Institute"/>
            <person name="Martino E."/>
            <person name="Morin E."/>
            <person name="Grelet G."/>
            <person name="Kuo A."/>
            <person name="Kohler A."/>
            <person name="Daghino S."/>
            <person name="Barry K."/>
            <person name="Choi C."/>
            <person name="Cichocki N."/>
            <person name="Clum A."/>
            <person name="Copeland A."/>
            <person name="Hainaut M."/>
            <person name="Haridas S."/>
            <person name="Labutti K."/>
            <person name="Lindquist E."/>
            <person name="Lipzen A."/>
            <person name="Khouja H.-R."/>
            <person name="Murat C."/>
            <person name="Ohm R."/>
            <person name="Olson A."/>
            <person name="Spatafora J."/>
            <person name="Veneault-Fourrey C."/>
            <person name="Henrissat B."/>
            <person name="Grigoriev I."/>
            <person name="Martin F."/>
            <person name="Perotto S."/>
        </authorList>
    </citation>
    <scope>NUCLEOTIDE SEQUENCE [LARGE SCALE GENOMIC DNA]</scope>
    <source>
        <strain evidence="9 10">UAMH 7357</strain>
    </source>
</reference>
<dbReference type="GO" id="GO:0140115">
    <property type="term" value="P:export across plasma membrane"/>
    <property type="evidence" value="ECO:0007669"/>
    <property type="project" value="UniProtKB-ARBA"/>
</dbReference>
<feature type="transmembrane region" description="Helical" evidence="7">
    <location>
        <begin position="526"/>
        <end position="546"/>
    </location>
</feature>
<dbReference type="OrthoDB" id="3561359at2759"/>
<organism evidence="9 10">
    <name type="scientific">Hyaloscypha hepaticicola</name>
    <dbReference type="NCBI Taxonomy" id="2082293"/>
    <lineage>
        <taxon>Eukaryota</taxon>
        <taxon>Fungi</taxon>
        <taxon>Dikarya</taxon>
        <taxon>Ascomycota</taxon>
        <taxon>Pezizomycotina</taxon>
        <taxon>Leotiomycetes</taxon>
        <taxon>Helotiales</taxon>
        <taxon>Hyaloscyphaceae</taxon>
        <taxon>Hyaloscypha</taxon>
    </lineage>
</organism>
<dbReference type="FunFam" id="1.20.1720.10:FF:000063">
    <property type="entry name" value="MFS multidrug transporter, putative (AFU_orthologue AFUA_2G05840)"/>
    <property type="match status" value="1"/>
</dbReference>
<keyword evidence="5 7" id="KW-0472">Membrane</keyword>
<evidence type="ECO:0000256" key="7">
    <source>
        <dbReference type="SAM" id="Phobius"/>
    </source>
</evidence>
<evidence type="ECO:0000256" key="4">
    <source>
        <dbReference type="ARBA" id="ARBA00022989"/>
    </source>
</evidence>
<protein>
    <submittedName>
        <fullName evidence="9">MFS general substrate transporter</fullName>
    </submittedName>
</protein>
<keyword evidence="4 7" id="KW-1133">Transmembrane helix</keyword>
<dbReference type="GO" id="GO:0042908">
    <property type="term" value="P:xenobiotic transport"/>
    <property type="evidence" value="ECO:0007669"/>
    <property type="project" value="UniProtKB-ARBA"/>
</dbReference>
<evidence type="ECO:0000256" key="2">
    <source>
        <dbReference type="ARBA" id="ARBA00008335"/>
    </source>
</evidence>
<dbReference type="GO" id="GO:0005886">
    <property type="term" value="C:plasma membrane"/>
    <property type="evidence" value="ECO:0007669"/>
    <property type="project" value="TreeGrafter"/>
</dbReference>
<feature type="transmembrane region" description="Helical" evidence="7">
    <location>
        <begin position="270"/>
        <end position="292"/>
    </location>
</feature>
<dbReference type="SUPFAM" id="SSF103473">
    <property type="entry name" value="MFS general substrate transporter"/>
    <property type="match status" value="1"/>
</dbReference>
<evidence type="ECO:0000259" key="8">
    <source>
        <dbReference type="PROSITE" id="PS50850"/>
    </source>
</evidence>
<sequence length="561" mass="61778">MADISEKGRDEGAFPDPTDDSAYSLPAKDFAPISTNASKVASRSNSLGRNRPTSLRSLSRVRSTNGYGCDDTNDSSQEDVGDVEAGGQEKDPWEVKWDGGDNDPANPRSMTMARRWLIVIIVSASSLCVTCTSSMYTSTYGQLTQDFHCSRIVATLGLSLYIMGLGIGPMLLGPLSEFYGRRPIYIVSFSFFLIWIIPSAVAQNIQTMLVARFFDGLSGSAFLSVAGGTVGDMFNRQQLQFPMLIYTASPFIGPSLGPLIGGFINQYTTWRWTFYLLLIWAGVNLGMIALLVPETYHPVLLRDKARKLRKETGDERWKAPMEKMNKSIPKTIAYSLLRPFQLLLLEAMVSLLCLFSAILLGILYLFFGAFPLVFEGNHGFTLAQTGLTFLGIFVGMVIAAATDPLWHKNYERLIKQREDATGEVGGSEPEYRLPPSIAGAIIVPIGLFMFAWTTYSSVHWIVPIIGSSIFGAGTLLVFSGIFTFLVDAYPLYAASSLAANSFARSSFGAAFPLFGVQMYRKLGDQWATSLLAFLTVAMMPFPYLFFKYGKRLRGKSRFATG</sequence>
<evidence type="ECO:0000313" key="10">
    <source>
        <dbReference type="Proteomes" id="UP000235672"/>
    </source>
</evidence>
<feature type="transmembrane region" description="Helical" evidence="7">
    <location>
        <begin position="184"/>
        <end position="203"/>
    </location>
</feature>
<dbReference type="AlphaFoldDB" id="A0A2J6PHY5"/>
<dbReference type="STRING" id="1745343.A0A2J6PHY5"/>
<evidence type="ECO:0000256" key="1">
    <source>
        <dbReference type="ARBA" id="ARBA00004141"/>
    </source>
</evidence>
<feature type="transmembrane region" description="Helical" evidence="7">
    <location>
        <begin position="342"/>
        <end position="367"/>
    </location>
</feature>
<dbReference type="PANTHER" id="PTHR23502:SF7">
    <property type="entry name" value="DRUG_PROTON ANTIPORTER YHK8-RELATED"/>
    <property type="match status" value="1"/>
</dbReference>
<dbReference type="PROSITE" id="PS50850">
    <property type="entry name" value="MFS"/>
    <property type="match status" value="1"/>
</dbReference>
<proteinExistence type="inferred from homology"/>
<feature type="compositionally biased region" description="Basic and acidic residues" evidence="6">
    <location>
        <begin position="87"/>
        <end position="99"/>
    </location>
</feature>
<feature type="region of interest" description="Disordered" evidence="6">
    <location>
        <begin position="1"/>
        <end position="107"/>
    </location>
</feature>
<dbReference type="CDD" id="cd17323">
    <property type="entry name" value="MFS_Tpo1_MDR_like"/>
    <property type="match status" value="1"/>
</dbReference>
<dbReference type="GO" id="GO:0022857">
    <property type="term" value="F:transmembrane transporter activity"/>
    <property type="evidence" value="ECO:0007669"/>
    <property type="project" value="InterPro"/>
</dbReference>
<feature type="compositionally biased region" description="Low complexity" evidence="6">
    <location>
        <begin position="51"/>
        <end position="64"/>
    </location>
</feature>
<dbReference type="Proteomes" id="UP000235672">
    <property type="component" value="Unassembled WGS sequence"/>
</dbReference>
<dbReference type="FunFam" id="1.20.1250.20:FF:000082">
    <property type="entry name" value="MFS multidrug transporter, putative"/>
    <property type="match status" value="1"/>
</dbReference>